<proteinExistence type="predicted"/>
<evidence type="ECO:0008006" key="3">
    <source>
        <dbReference type="Google" id="ProtNLM"/>
    </source>
</evidence>
<gene>
    <name evidence="1" type="ORF">DF188_03475</name>
</gene>
<dbReference type="AlphaFoldDB" id="A0A2U2C1M8"/>
<dbReference type="InterPro" id="IPR011047">
    <property type="entry name" value="Quinoprotein_ADH-like_sf"/>
</dbReference>
<dbReference type="RefSeq" id="WP_109066038.1">
    <property type="nucleotide sequence ID" value="NZ_QEYG01000028.1"/>
</dbReference>
<sequence>MRYIISAIFIIFVFNACSGKKYFEPEELSKGLNLEKNSIKSDIKSMNKIGATLEDGKFITKLGVSEDKLKEGFDFINLTDDQKIIATNNLDKILIDKIEITTSNPVVAASLVEDKLAILYSNNSIELVDVNTNKTLFKEYFPLSLANDTRVTNPYFMGSLVLFPTLNGRLVIVSLVSNEIVRNIAIDPDNEFNNIIALGFVDGGESLVVASSNKIVSISPREVFTKDYNIRDVIFKNNYIYLANIEGEIFKLNSSLEELSSVKFKYAKFFALAFGTSLYALESQGYLIKLDENLDKNEIYRFKFDNEQRVIAIENRLYYEDRYITLP</sequence>
<dbReference type="SUPFAM" id="SSF50998">
    <property type="entry name" value="Quinoprotein alcohol dehydrogenase-like"/>
    <property type="match status" value="1"/>
</dbReference>
<name>A0A2U2C1M8_9BACT</name>
<reference evidence="1 2" key="1">
    <citation type="submission" date="2018-05" db="EMBL/GenBank/DDBJ databases">
        <title>Antimicrobial susceptibility testing and genomic analysis of Arcobacter skirrowii strains and one Arcobacter butzleri isolated from German poultry farms.</title>
        <authorList>
            <person name="Haenel I."/>
            <person name="Hotzel H."/>
            <person name="Tomaso H."/>
            <person name="Busch A."/>
        </authorList>
    </citation>
    <scope>NUCLEOTIDE SEQUENCE [LARGE SCALE GENOMIC DNA]</scope>
    <source>
        <strain evidence="2">v</strain>
    </source>
</reference>
<evidence type="ECO:0000313" key="1">
    <source>
        <dbReference type="EMBL" id="PWE22184.1"/>
    </source>
</evidence>
<dbReference type="Gene3D" id="2.130.10.10">
    <property type="entry name" value="YVTN repeat-like/Quinoprotein amine dehydrogenase"/>
    <property type="match status" value="1"/>
</dbReference>
<protein>
    <recommendedName>
        <fullName evidence="3">Plasminogen-binding protein PgbB</fullName>
    </recommendedName>
</protein>
<dbReference type="InterPro" id="IPR015943">
    <property type="entry name" value="WD40/YVTN_repeat-like_dom_sf"/>
</dbReference>
<accession>A0A2U2C1M8</accession>
<dbReference type="STRING" id="28200.GCA_001572935_01111"/>
<organism evidence="1 2">
    <name type="scientific">Aliarcobacter skirrowii</name>
    <dbReference type="NCBI Taxonomy" id="28200"/>
    <lineage>
        <taxon>Bacteria</taxon>
        <taxon>Pseudomonadati</taxon>
        <taxon>Campylobacterota</taxon>
        <taxon>Epsilonproteobacteria</taxon>
        <taxon>Campylobacterales</taxon>
        <taxon>Arcobacteraceae</taxon>
        <taxon>Aliarcobacter</taxon>
    </lineage>
</organism>
<dbReference type="EMBL" id="QEYI01000002">
    <property type="protein sequence ID" value="PWE22184.1"/>
    <property type="molecule type" value="Genomic_DNA"/>
</dbReference>
<evidence type="ECO:0000313" key="2">
    <source>
        <dbReference type="Proteomes" id="UP000245014"/>
    </source>
</evidence>
<comment type="caution">
    <text evidence="1">The sequence shown here is derived from an EMBL/GenBank/DDBJ whole genome shotgun (WGS) entry which is preliminary data.</text>
</comment>
<dbReference type="Proteomes" id="UP000245014">
    <property type="component" value="Unassembled WGS sequence"/>
</dbReference>